<dbReference type="SUPFAM" id="SSF46785">
    <property type="entry name" value="Winged helix' DNA-binding domain"/>
    <property type="match status" value="1"/>
</dbReference>
<evidence type="ECO:0000259" key="12">
    <source>
        <dbReference type="PROSITE" id="PS50944"/>
    </source>
</evidence>
<dbReference type="SMART" id="SM00529">
    <property type="entry name" value="HTH_DTXR"/>
    <property type="match status" value="1"/>
</dbReference>
<dbReference type="SMART" id="SM00899">
    <property type="entry name" value="FeoA"/>
    <property type="match status" value="1"/>
</dbReference>
<comment type="caution">
    <text evidence="15">The sequence shown here is derived from an EMBL/GenBank/DDBJ whole genome shotgun (WGS) entry which is preliminary data.</text>
</comment>
<keyword evidence="8" id="KW-0010">Activator</keyword>
<organism evidence="15 16">
    <name type="scientific">Streptococcus anginosus</name>
    <dbReference type="NCBI Taxonomy" id="1328"/>
    <lineage>
        <taxon>Bacteria</taxon>
        <taxon>Bacillati</taxon>
        <taxon>Bacillota</taxon>
        <taxon>Bacilli</taxon>
        <taxon>Lactobacillales</taxon>
        <taxon>Streptococcaceae</taxon>
        <taxon>Streptococcus</taxon>
        <taxon>Streptococcus anginosus group</taxon>
    </lineage>
</organism>
<evidence type="ECO:0000256" key="10">
    <source>
        <dbReference type="ARBA" id="ARBA00023211"/>
    </source>
</evidence>
<accession>A0A412PL07</accession>
<reference evidence="13 17" key="2">
    <citation type="submission" date="2022-10" db="EMBL/GenBank/DDBJ databases">
        <title>Comparative genomic study of S. anginosus.</title>
        <authorList>
            <person name="Prasad A."/>
            <person name="Ene A."/>
            <person name="Jablonska S."/>
            <person name="Du J."/>
            <person name="Wolfe A.J."/>
            <person name="Putonti C."/>
        </authorList>
    </citation>
    <scope>NUCLEOTIDE SEQUENCE</scope>
    <source>
        <strain evidence="14">UMB6888</strain>
        <strain evidence="13 17">UMB9231</strain>
    </source>
</reference>
<dbReference type="EMBL" id="QRWZ01000019">
    <property type="protein sequence ID" value="RGT59292.1"/>
    <property type="molecule type" value="Genomic_DNA"/>
</dbReference>
<dbReference type="InterPro" id="IPR036390">
    <property type="entry name" value="WH_DNA-bd_sf"/>
</dbReference>
<keyword evidence="6" id="KW-0805">Transcription regulation</keyword>
<comment type="subunit">
    <text evidence="3">Homodimer.</text>
</comment>
<keyword evidence="10" id="KW-0464">Manganese</keyword>
<evidence type="ECO:0000313" key="16">
    <source>
        <dbReference type="Proteomes" id="UP000284046"/>
    </source>
</evidence>
<evidence type="ECO:0000313" key="15">
    <source>
        <dbReference type="EMBL" id="RGT59292.1"/>
    </source>
</evidence>
<proteinExistence type="inferred from homology"/>
<dbReference type="PANTHER" id="PTHR33238:SF11">
    <property type="entry name" value="TRANSCRIPTIONAL REGULATOR MNTR"/>
    <property type="match status" value="1"/>
</dbReference>
<dbReference type="InterPro" id="IPR022689">
    <property type="entry name" value="Iron_dep_repressor"/>
</dbReference>
<dbReference type="InterPro" id="IPR050536">
    <property type="entry name" value="DtxR_MntR_Metal-Reg"/>
</dbReference>
<dbReference type="InterPro" id="IPR001367">
    <property type="entry name" value="Fe_dep_repressor"/>
</dbReference>
<comment type="similarity">
    <text evidence="2">Belongs to the DtxR/MntR family.</text>
</comment>
<dbReference type="Pfam" id="PF01325">
    <property type="entry name" value="Fe_dep_repress"/>
    <property type="match status" value="1"/>
</dbReference>
<gene>
    <name evidence="15" type="ORF">DWX18_10035</name>
    <name evidence="13" type="ORF">OJ597_07095</name>
    <name evidence="14" type="ORF">OJ930_02090</name>
</gene>
<dbReference type="InterPro" id="IPR038157">
    <property type="entry name" value="FeoA_core_dom"/>
</dbReference>
<evidence type="ECO:0000256" key="5">
    <source>
        <dbReference type="ARBA" id="ARBA00022491"/>
    </source>
</evidence>
<dbReference type="InterPro" id="IPR022687">
    <property type="entry name" value="HTH_DTXR"/>
</dbReference>
<sequence length="221" mass="25426">MTPNKEDYLKCIYEIGTHTKKITNKEIAAQMQVSPPAVTEMIKKMKAEKLIVKDKTSGYLLTDLGLHLVSELYRKHRLIEAFLVHDLGYTTDQIHEEAEVLEHTVSELFVERLEKMLDFPETCPHGGTIPAKGELLVEKYQLTLDQVENAGTYRLTRVHDEFELLKYLEKHDLHLGDTLILEQYDPYAQLYALKVNGKELQVNSAIAQQLYVEKNIKGSRN</sequence>
<dbReference type="PROSITE" id="PS50944">
    <property type="entry name" value="HTH_DTXR"/>
    <property type="match status" value="1"/>
</dbReference>
<evidence type="ECO:0000256" key="6">
    <source>
        <dbReference type="ARBA" id="ARBA00023015"/>
    </source>
</evidence>
<evidence type="ECO:0000256" key="4">
    <source>
        <dbReference type="ARBA" id="ARBA00022490"/>
    </source>
</evidence>
<evidence type="ECO:0000256" key="1">
    <source>
        <dbReference type="ARBA" id="ARBA00004496"/>
    </source>
</evidence>
<dbReference type="GO" id="GO:0003700">
    <property type="term" value="F:DNA-binding transcription factor activity"/>
    <property type="evidence" value="ECO:0007669"/>
    <property type="project" value="InterPro"/>
</dbReference>
<dbReference type="EMBL" id="JAPAIK010000008">
    <property type="protein sequence ID" value="MCW1071864.1"/>
    <property type="molecule type" value="Genomic_DNA"/>
</dbReference>
<dbReference type="InterPro" id="IPR036421">
    <property type="entry name" value="Fe_dep_repressor_sf"/>
</dbReference>
<evidence type="ECO:0000256" key="3">
    <source>
        <dbReference type="ARBA" id="ARBA00011738"/>
    </source>
</evidence>
<dbReference type="GO" id="GO:0046914">
    <property type="term" value="F:transition metal ion binding"/>
    <property type="evidence" value="ECO:0007669"/>
    <property type="project" value="InterPro"/>
</dbReference>
<keyword evidence="5" id="KW-0678">Repressor</keyword>
<evidence type="ECO:0000256" key="9">
    <source>
        <dbReference type="ARBA" id="ARBA00023163"/>
    </source>
</evidence>
<keyword evidence="4" id="KW-0963">Cytoplasm</keyword>
<dbReference type="Pfam" id="PF02742">
    <property type="entry name" value="Fe_dep_repr_C"/>
    <property type="match status" value="1"/>
</dbReference>
<feature type="domain" description="HTH dtxR-type" evidence="12">
    <location>
        <begin position="1"/>
        <end position="62"/>
    </location>
</feature>
<dbReference type="GO" id="GO:0046983">
    <property type="term" value="F:protein dimerization activity"/>
    <property type="evidence" value="ECO:0007669"/>
    <property type="project" value="InterPro"/>
</dbReference>
<dbReference type="Proteomes" id="UP001208853">
    <property type="component" value="Unassembled WGS sequence"/>
</dbReference>
<dbReference type="EMBL" id="JAPAHU010000011">
    <property type="protein sequence ID" value="MCW1042211.1"/>
    <property type="molecule type" value="Genomic_DNA"/>
</dbReference>
<dbReference type="GO" id="GO:0005737">
    <property type="term" value="C:cytoplasm"/>
    <property type="evidence" value="ECO:0007669"/>
    <property type="project" value="UniProtKB-SubCell"/>
</dbReference>
<dbReference type="GO" id="GO:0003677">
    <property type="term" value="F:DNA binding"/>
    <property type="evidence" value="ECO:0007669"/>
    <property type="project" value="UniProtKB-KW"/>
</dbReference>
<dbReference type="InterPro" id="IPR007167">
    <property type="entry name" value="Fe-transptr_FeoA-like"/>
</dbReference>
<evidence type="ECO:0000256" key="11">
    <source>
        <dbReference type="ARBA" id="ARBA00032593"/>
    </source>
</evidence>
<dbReference type="InterPro" id="IPR036388">
    <property type="entry name" value="WH-like_DNA-bd_sf"/>
</dbReference>
<evidence type="ECO:0000313" key="14">
    <source>
        <dbReference type="EMBL" id="MCW1071864.1"/>
    </source>
</evidence>
<dbReference type="Pfam" id="PF04023">
    <property type="entry name" value="FeoA"/>
    <property type="match status" value="1"/>
</dbReference>
<evidence type="ECO:0000256" key="7">
    <source>
        <dbReference type="ARBA" id="ARBA00023125"/>
    </source>
</evidence>
<evidence type="ECO:0000256" key="8">
    <source>
        <dbReference type="ARBA" id="ARBA00023159"/>
    </source>
</evidence>
<evidence type="ECO:0000256" key="2">
    <source>
        <dbReference type="ARBA" id="ARBA00007871"/>
    </source>
</evidence>
<dbReference type="Gene3D" id="2.30.30.90">
    <property type="match status" value="1"/>
</dbReference>
<protein>
    <recommendedName>
        <fullName evidence="11">Manganese transport regulator</fullName>
    </recommendedName>
</protein>
<dbReference type="SUPFAM" id="SSF47979">
    <property type="entry name" value="Iron-dependent repressor protein, dimerization domain"/>
    <property type="match status" value="1"/>
</dbReference>
<dbReference type="Proteomes" id="UP000284046">
    <property type="component" value="Unassembled WGS sequence"/>
</dbReference>
<dbReference type="Proteomes" id="UP001526076">
    <property type="component" value="Unassembled WGS sequence"/>
</dbReference>
<dbReference type="RefSeq" id="WP_024052639.1">
    <property type="nucleotide sequence ID" value="NZ_CP118046.1"/>
</dbReference>
<dbReference type="AlphaFoldDB" id="A0A412PL07"/>
<dbReference type="PANTHER" id="PTHR33238">
    <property type="entry name" value="IRON (METAL) DEPENDENT REPRESSOR, DTXR FAMILY"/>
    <property type="match status" value="1"/>
</dbReference>
<evidence type="ECO:0000313" key="13">
    <source>
        <dbReference type="EMBL" id="MCW1042211.1"/>
    </source>
</evidence>
<reference evidence="15 16" key="1">
    <citation type="submission" date="2018-08" db="EMBL/GenBank/DDBJ databases">
        <title>A genome reference for cultivated species of the human gut microbiota.</title>
        <authorList>
            <person name="Zou Y."/>
            <person name="Xue W."/>
            <person name="Luo G."/>
        </authorList>
    </citation>
    <scope>NUCLEOTIDE SEQUENCE [LARGE SCALE GENOMIC DNA]</scope>
    <source>
        <strain evidence="15 16">AF18-38</strain>
    </source>
</reference>
<evidence type="ECO:0000313" key="17">
    <source>
        <dbReference type="Proteomes" id="UP001526076"/>
    </source>
</evidence>
<keyword evidence="9" id="KW-0804">Transcription</keyword>
<name>A0A412PL07_STRAP</name>
<dbReference type="Gene3D" id="1.10.10.10">
    <property type="entry name" value="Winged helix-like DNA-binding domain superfamily/Winged helix DNA-binding domain"/>
    <property type="match status" value="1"/>
</dbReference>
<comment type="subcellular location">
    <subcellularLocation>
        <location evidence="1">Cytoplasm</location>
    </subcellularLocation>
</comment>
<keyword evidence="17" id="KW-1185">Reference proteome</keyword>
<keyword evidence="7" id="KW-0238">DNA-binding</keyword>